<organism evidence="12 13">
    <name type="scientific">Photobacterium kishitanii</name>
    <dbReference type="NCBI Taxonomy" id="318456"/>
    <lineage>
        <taxon>Bacteria</taxon>
        <taxon>Pseudomonadati</taxon>
        <taxon>Pseudomonadota</taxon>
        <taxon>Gammaproteobacteria</taxon>
        <taxon>Vibrionales</taxon>
        <taxon>Vibrionaceae</taxon>
        <taxon>Photobacterium</taxon>
    </lineage>
</organism>
<dbReference type="InterPro" id="IPR050992">
    <property type="entry name" value="CheZ_family_phosphatases"/>
</dbReference>
<keyword evidence="5 10" id="KW-0145">Chemotaxis</keyword>
<evidence type="ECO:0000313" key="13">
    <source>
        <dbReference type="Proteomes" id="UP000240728"/>
    </source>
</evidence>
<dbReference type="InterPro" id="IPR007439">
    <property type="entry name" value="Chemotax_Pase_CheZ"/>
</dbReference>
<keyword evidence="8 10" id="KW-0904">Protein phosphatase</keyword>
<evidence type="ECO:0000256" key="2">
    <source>
        <dbReference type="ARBA" id="ARBA00005908"/>
    </source>
</evidence>
<dbReference type="GO" id="GO:0004721">
    <property type="term" value="F:phosphoprotein phosphatase activity"/>
    <property type="evidence" value="ECO:0007669"/>
    <property type="project" value="UniProtKB-KW"/>
</dbReference>
<comment type="similarity">
    <text evidence="2 10">Belongs to the CheZ family.</text>
</comment>
<dbReference type="PANTHER" id="PTHR43693:SF1">
    <property type="entry name" value="PROTEIN PHOSPHATASE CHEZ"/>
    <property type="match status" value="1"/>
</dbReference>
<proteinExistence type="inferred from homology"/>
<keyword evidence="6 10" id="KW-0283">Flagellar rotation</keyword>
<evidence type="ECO:0000256" key="7">
    <source>
        <dbReference type="ARBA" id="ARBA00022801"/>
    </source>
</evidence>
<dbReference type="PIRSF" id="PIRSF002884">
    <property type="entry name" value="CheZ"/>
    <property type="match status" value="1"/>
</dbReference>
<evidence type="ECO:0000256" key="10">
    <source>
        <dbReference type="PIRNR" id="PIRNR002884"/>
    </source>
</evidence>
<keyword evidence="7 10" id="KW-0378">Hydrolase</keyword>
<evidence type="ECO:0000256" key="6">
    <source>
        <dbReference type="ARBA" id="ARBA00022779"/>
    </source>
</evidence>
<dbReference type="GO" id="GO:0050920">
    <property type="term" value="P:regulation of chemotaxis"/>
    <property type="evidence" value="ECO:0007669"/>
    <property type="project" value="InterPro"/>
</dbReference>
<evidence type="ECO:0000256" key="3">
    <source>
        <dbReference type="ARBA" id="ARBA00018484"/>
    </source>
</evidence>
<comment type="caution">
    <text evidence="12">The sequence shown here is derived from an EMBL/GenBank/DDBJ whole genome shotgun (WGS) entry which is preliminary data.</text>
</comment>
<evidence type="ECO:0000256" key="11">
    <source>
        <dbReference type="PIRSR" id="PIRSR002884-1"/>
    </source>
</evidence>
<dbReference type="RefSeq" id="WP_052957448.1">
    <property type="nucleotide sequence ID" value="NZ_JAUZMV010000003.1"/>
</dbReference>
<comment type="subunit">
    <text evidence="10">Homodimer.</text>
</comment>
<evidence type="ECO:0000256" key="8">
    <source>
        <dbReference type="ARBA" id="ARBA00022912"/>
    </source>
</evidence>
<name>A0AAX0YPC8_9GAMM</name>
<dbReference type="GO" id="GO:0006935">
    <property type="term" value="P:chemotaxis"/>
    <property type="evidence" value="ECO:0007669"/>
    <property type="project" value="UniProtKB-KW"/>
</dbReference>
<comment type="subcellular location">
    <subcellularLocation>
        <location evidence="1 10">Cytoplasm</location>
    </subcellularLocation>
</comment>
<comment type="function">
    <text evidence="10">Plays an important role in bacterial chemotaxis signal transduction pathway by accelerating the dephosphorylation of phosphorylated CheY (CheY-P).</text>
</comment>
<dbReference type="SUPFAM" id="SSF75708">
    <property type="entry name" value="Chemotaxis phosphatase CheZ"/>
    <property type="match status" value="1"/>
</dbReference>
<dbReference type="GO" id="GO:0005737">
    <property type="term" value="C:cytoplasm"/>
    <property type="evidence" value="ECO:0007669"/>
    <property type="project" value="UniProtKB-SubCell"/>
</dbReference>
<keyword evidence="4 10" id="KW-0963">Cytoplasm</keyword>
<sequence length="247" mass="27996">MSIGIQQNKPLLSLDQLQQIQDFIEMDMIEDANNIISGAVQKQNKEELFNGVGMLTREVHDALHNFVQDMRLQELASIEMRDARTRLNYVINMTEDAANRTMDNVDITLNVILEIGNVIASLTNRWDTLMSKDISIDEFKTLVYDLDSFIKLTKRNTAISTEKLNDIIMAQEFQDISGQIIKKAINLTIEVEDSLVELLKLFKVDLDDCSVNHIVPELEGPVPTGEYRDDIMGSQDDVDDLLSSLGF</sequence>
<dbReference type="Pfam" id="PF04344">
    <property type="entry name" value="CheZ"/>
    <property type="match status" value="1"/>
</dbReference>
<keyword evidence="13" id="KW-1185">Reference proteome</keyword>
<evidence type="ECO:0000256" key="9">
    <source>
        <dbReference type="ARBA" id="ARBA00029599"/>
    </source>
</evidence>
<dbReference type="GO" id="GO:0097588">
    <property type="term" value="P:archaeal or bacterial-type flagellum-dependent cell motility"/>
    <property type="evidence" value="ECO:0007669"/>
    <property type="project" value="UniProtKB-KW"/>
</dbReference>
<feature type="site" description="Enhances dephosphorylation of CheY-P" evidence="11">
    <location>
        <position position="179"/>
    </location>
</feature>
<dbReference type="AlphaFoldDB" id="A0AAX0YPC8"/>
<accession>A0AAX0YPC8</accession>
<evidence type="ECO:0000256" key="5">
    <source>
        <dbReference type="ARBA" id="ARBA00022500"/>
    </source>
</evidence>
<gene>
    <name evidence="12" type="ORF">C0W53_22920</name>
</gene>
<dbReference type="GO" id="GO:0009288">
    <property type="term" value="C:bacterial-type flagellum"/>
    <property type="evidence" value="ECO:0007669"/>
    <property type="project" value="InterPro"/>
</dbReference>
<dbReference type="Proteomes" id="UP000240728">
    <property type="component" value="Unassembled WGS sequence"/>
</dbReference>
<reference evidence="12 13" key="1">
    <citation type="submission" date="2018-01" db="EMBL/GenBank/DDBJ databases">
        <title>Whole genome sequencing of Histamine producing bacteria.</title>
        <authorList>
            <person name="Butler K."/>
        </authorList>
    </citation>
    <scope>NUCLEOTIDE SEQUENCE [LARGE SCALE GENOMIC DNA]</scope>
    <source>
        <strain evidence="12 13">A1-4</strain>
    </source>
</reference>
<evidence type="ECO:0000256" key="4">
    <source>
        <dbReference type="ARBA" id="ARBA00022490"/>
    </source>
</evidence>
<dbReference type="EMBL" id="PYOZ01000037">
    <property type="protein sequence ID" value="PSX38700.1"/>
    <property type="molecule type" value="Genomic_DNA"/>
</dbReference>
<protein>
    <recommendedName>
        <fullName evidence="3 10">Protein phosphatase CheZ</fullName>
        <ecNumber evidence="10">3.1.3.-</ecNumber>
    </recommendedName>
    <alternativeName>
        <fullName evidence="9 10">Chemotaxis protein CheZ</fullName>
    </alternativeName>
</protein>
<dbReference type="EC" id="3.1.3.-" evidence="10"/>
<dbReference type="PANTHER" id="PTHR43693">
    <property type="entry name" value="PROTEIN PHOSPHATASE CHEZ"/>
    <property type="match status" value="1"/>
</dbReference>
<dbReference type="Gene3D" id="1.10.287.500">
    <property type="entry name" value="Helix hairpin bin"/>
    <property type="match status" value="1"/>
</dbReference>
<evidence type="ECO:0000256" key="1">
    <source>
        <dbReference type="ARBA" id="ARBA00004496"/>
    </source>
</evidence>
<evidence type="ECO:0000313" key="12">
    <source>
        <dbReference type="EMBL" id="PSX38700.1"/>
    </source>
</evidence>